<accession>A8Q9J0</accession>
<feature type="region of interest" description="Disordered" evidence="1">
    <location>
        <begin position="37"/>
        <end position="86"/>
    </location>
</feature>
<dbReference type="KEGG" id="mgl:MGL_3490"/>
<organism evidence="4 5">
    <name type="scientific">Malassezia globosa (strain ATCC MYA-4612 / CBS 7966)</name>
    <name type="common">Dandruff-associated fungus</name>
    <dbReference type="NCBI Taxonomy" id="425265"/>
    <lineage>
        <taxon>Eukaryota</taxon>
        <taxon>Fungi</taxon>
        <taxon>Dikarya</taxon>
        <taxon>Basidiomycota</taxon>
        <taxon>Ustilaginomycotina</taxon>
        <taxon>Malasseziomycetes</taxon>
        <taxon>Malasseziales</taxon>
        <taxon>Malasseziaceae</taxon>
        <taxon>Malassezia</taxon>
    </lineage>
</organism>
<feature type="signal peptide" evidence="3">
    <location>
        <begin position="1"/>
        <end position="18"/>
    </location>
</feature>
<feature type="chain" id="PRO_5002727274" evidence="3">
    <location>
        <begin position="19"/>
        <end position="140"/>
    </location>
</feature>
<dbReference type="RefSeq" id="XP_001729455.1">
    <property type="nucleotide sequence ID" value="XM_001729403.1"/>
</dbReference>
<evidence type="ECO:0000256" key="2">
    <source>
        <dbReference type="SAM" id="Phobius"/>
    </source>
</evidence>
<dbReference type="AlphaFoldDB" id="A8Q9J0"/>
<keyword evidence="3" id="KW-0732">Signal</keyword>
<feature type="compositionally biased region" description="Basic and acidic residues" evidence="1">
    <location>
        <begin position="42"/>
        <end position="54"/>
    </location>
</feature>
<keyword evidence="2" id="KW-0812">Transmembrane</keyword>
<comment type="caution">
    <text evidence="4">The sequence shown here is derived from an EMBL/GenBank/DDBJ whole genome shotgun (WGS) entry which is preliminary data.</text>
</comment>
<keyword evidence="2" id="KW-0472">Membrane</keyword>
<evidence type="ECO:0000256" key="3">
    <source>
        <dbReference type="SAM" id="SignalP"/>
    </source>
</evidence>
<evidence type="ECO:0000256" key="1">
    <source>
        <dbReference type="SAM" id="MobiDB-lite"/>
    </source>
</evidence>
<proteinExistence type="predicted"/>
<reference evidence="4 5" key="1">
    <citation type="journal article" date="2007" name="Proc. Natl. Acad. Sci. U.S.A.">
        <title>Dandruff-associated Malassezia genomes reveal convergent and divergent virulence traits shared with plant and human fungal pathogens.</title>
        <authorList>
            <person name="Xu J."/>
            <person name="Saunders C.W."/>
            <person name="Hu P."/>
            <person name="Grant R.A."/>
            <person name="Boekhout T."/>
            <person name="Kuramae E.E."/>
            <person name="Kronstad J.W."/>
            <person name="Deangelis Y.M."/>
            <person name="Reeder N.L."/>
            <person name="Johnstone K.R."/>
            <person name="Leland M."/>
            <person name="Fieno A.M."/>
            <person name="Begley W.M."/>
            <person name="Sun Y."/>
            <person name="Lacey M.P."/>
            <person name="Chaudhary T."/>
            <person name="Keough T."/>
            <person name="Chu L."/>
            <person name="Sears R."/>
            <person name="Yuan B."/>
            <person name="Dawson T.L.Jr."/>
        </authorList>
    </citation>
    <scope>NUCLEOTIDE SEQUENCE [LARGE SCALE GENOMIC DNA]</scope>
    <source>
        <strain evidence="5">ATCC MYA-4612 / CBS 7966</strain>
    </source>
</reference>
<dbReference type="Proteomes" id="UP000008837">
    <property type="component" value="Unassembled WGS sequence"/>
</dbReference>
<dbReference type="EMBL" id="AAYY01000013">
    <property type="protein sequence ID" value="EDP42241.1"/>
    <property type="molecule type" value="Genomic_DNA"/>
</dbReference>
<protein>
    <submittedName>
        <fullName evidence="4">Uncharacterized protein</fullName>
    </submittedName>
</protein>
<feature type="compositionally biased region" description="Polar residues" evidence="1">
    <location>
        <begin position="65"/>
        <end position="74"/>
    </location>
</feature>
<dbReference type="VEuPathDB" id="FungiDB:MGL_3490"/>
<dbReference type="InParanoid" id="A8Q9J0"/>
<sequence length="140" mass="14479">MRTYLLVVLLAIATVALARIPVSESTSGVAGVVDRSSMGKDLSSHESHHSKTKSESSSNARHSKTLSTVTQPSEKANAVKGASATTESARSMLSSAMSSASSVSHTGGGVSSVKIPFWMSNFPTLALTVGFFLSVFAIMG</sequence>
<dbReference type="GeneID" id="5853762"/>
<keyword evidence="5" id="KW-1185">Reference proteome</keyword>
<evidence type="ECO:0000313" key="4">
    <source>
        <dbReference type="EMBL" id="EDP42241.1"/>
    </source>
</evidence>
<keyword evidence="2" id="KW-1133">Transmembrane helix</keyword>
<feature type="transmembrane region" description="Helical" evidence="2">
    <location>
        <begin position="117"/>
        <end position="139"/>
    </location>
</feature>
<evidence type="ECO:0000313" key="5">
    <source>
        <dbReference type="Proteomes" id="UP000008837"/>
    </source>
</evidence>
<name>A8Q9J0_MALGO</name>
<gene>
    <name evidence="4" type="ORF">MGL_3490</name>
</gene>